<feature type="non-terminal residue" evidence="4">
    <location>
        <position position="1"/>
    </location>
</feature>
<dbReference type="Gene3D" id="2.130.10.10">
    <property type="entry name" value="YVTN repeat-like/Quinoprotein amine dehydrogenase"/>
    <property type="match status" value="1"/>
</dbReference>
<dbReference type="PANTHER" id="PTHR44019:SF8">
    <property type="entry name" value="POC1 CENTRIOLAR PROTEIN HOMOLOG"/>
    <property type="match status" value="1"/>
</dbReference>
<sequence length="518" mass="60488">KWELTESSRGTSLILGKHEDAVTCLKISENGDKVASGSADSSIRIWIINSLNAPKDIIIGHHDNEIVSLDFLKDENLLISASKDNTIKIWDTDRRLWIRNIEIDNLIQSYLKNNKRENEIGLDFLRDIIVSPDNRYVYVIKKNKLIILRNFGRVWHFYQQLKYIKKTDNDLFKIIYGENLRQICRKIPDKEESLRKIYQIIKKRLIDKNGNYNSRLLASLFIPSFVTFEDDFNYQKDYISSVQSKYDEYWYSLKNIFLRKPEIKWKFKLYITTDIESEIEEVNFVEITNPKNRKINPYIILKDRGQSQIRFLLVLNIVPTTFIPLLKSINLDVEDDRGDKDTLIFTDFIYAESNFIRKLSDPEHSLDKIVTETNLPNNFYYSHCIFKLDEGYNTEDFAFISIRKTILEFSESLNPLETTKNIPEDVEIFETFRNNFQEPILPKTQVKIGKGAAAAAGKKIDDFLSRLILLEFIFSIMDVLALVIFPEELKTLAGLFVFSTGVIGIIIIAVAFIMMLRK</sequence>
<dbReference type="Pfam" id="PF00400">
    <property type="entry name" value="WD40"/>
    <property type="match status" value="2"/>
</dbReference>
<accession>A0A0F9J0W6</accession>
<keyword evidence="3" id="KW-0812">Transmembrane</keyword>
<dbReference type="InterPro" id="IPR001680">
    <property type="entry name" value="WD40_rpt"/>
</dbReference>
<dbReference type="PANTHER" id="PTHR44019">
    <property type="entry name" value="WD REPEAT-CONTAINING PROTEIN 55"/>
    <property type="match status" value="1"/>
</dbReference>
<keyword evidence="1" id="KW-0853">WD repeat</keyword>
<feature type="transmembrane region" description="Helical" evidence="3">
    <location>
        <begin position="492"/>
        <end position="516"/>
    </location>
</feature>
<reference evidence="4" key="1">
    <citation type="journal article" date="2015" name="Nature">
        <title>Complex archaea that bridge the gap between prokaryotes and eukaryotes.</title>
        <authorList>
            <person name="Spang A."/>
            <person name="Saw J.H."/>
            <person name="Jorgensen S.L."/>
            <person name="Zaremba-Niedzwiedzka K."/>
            <person name="Martijn J."/>
            <person name="Lind A.E."/>
            <person name="van Eijk R."/>
            <person name="Schleper C."/>
            <person name="Guy L."/>
            <person name="Ettema T.J."/>
        </authorList>
    </citation>
    <scope>NUCLEOTIDE SEQUENCE</scope>
</reference>
<dbReference type="InterPro" id="IPR015943">
    <property type="entry name" value="WD40/YVTN_repeat-like_dom_sf"/>
</dbReference>
<dbReference type="SMART" id="SM00320">
    <property type="entry name" value="WD40"/>
    <property type="match status" value="2"/>
</dbReference>
<dbReference type="InterPro" id="IPR050505">
    <property type="entry name" value="WDR55/POC1"/>
</dbReference>
<comment type="caution">
    <text evidence="4">The sequence shown here is derived from an EMBL/GenBank/DDBJ whole genome shotgun (WGS) entry which is preliminary data.</text>
</comment>
<evidence type="ECO:0000256" key="2">
    <source>
        <dbReference type="ARBA" id="ARBA00022737"/>
    </source>
</evidence>
<dbReference type="AlphaFoldDB" id="A0A0F9J0W6"/>
<name>A0A0F9J0W6_9ZZZZ</name>
<dbReference type="EMBL" id="LAZR01012587">
    <property type="protein sequence ID" value="KKM26044.1"/>
    <property type="molecule type" value="Genomic_DNA"/>
</dbReference>
<keyword evidence="3" id="KW-0472">Membrane</keyword>
<keyword evidence="3" id="KW-1133">Transmembrane helix</keyword>
<dbReference type="PROSITE" id="PS50082">
    <property type="entry name" value="WD_REPEATS_2"/>
    <property type="match status" value="2"/>
</dbReference>
<organism evidence="4">
    <name type="scientific">marine sediment metagenome</name>
    <dbReference type="NCBI Taxonomy" id="412755"/>
    <lineage>
        <taxon>unclassified sequences</taxon>
        <taxon>metagenomes</taxon>
        <taxon>ecological metagenomes</taxon>
    </lineage>
</organism>
<keyword evidence="2" id="KW-0677">Repeat</keyword>
<proteinExistence type="predicted"/>
<dbReference type="PROSITE" id="PS50294">
    <property type="entry name" value="WD_REPEATS_REGION"/>
    <property type="match status" value="2"/>
</dbReference>
<evidence type="ECO:0000256" key="3">
    <source>
        <dbReference type="SAM" id="Phobius"/>
    </source>
</evidence>
<dbReference type="SUPFAM" id="SSF50978">
    <property type="entry name" value="WD40 repeat-like"/>
    <property type="match status" value="1"/>
</dbReference>
<evidence type="ECO:0000313" key="4">
    <source>
        <dbReference type="EMBL" id="KKM26044.1"/>
    </source>
</evidence>
<protein>
    <submittedName>
        <fullName evidence="4">Uncharacterized protein</fullName>
    </submittedName>
</protein>
<gene>
    <name evidence="4" type="ORF">LCGC14_1588880</name>
</gene>
<dbReference type="InterPro" id="IPR036322">
    <property type="entry name" value="WD40_repeat_dom_sf"/>
</dbReference>
<feature type="transmembrane region" description="Helical" evidence="3">
    <location>
        <begin position="467"/>
        <end position="486"/>
    </location>
</feature>
<evidence type="ECO:0000256" key="1">
    <source>
        <dbReference type="ARBA" id="ARBA00022574"/>
    </source>
</evidence>